<dbReference type="NCBIfam" id="TIGR00277">
    <property type="entry name" value="HDIG"/>
    <property type="match status" value="1"/>
</dbReference>
<comment type="catalytic activity">
    <reaction evidence="6">
        <text>P(1),P(4)-bis(5'-adenosyl) tetraphosphate + H2O = 2 ADP + 2 H(+)</text>
        <dbReference type="Rhea" id="RHEA:24252"/>
        <dbReference type="ChEBI" id="CHEBI:15377"/>
        <dbReference type="ChEBI" id="CHEBI:15378"/>
        <dbReference type="ChEBI" id="CHEBI:58141"/>
        <dbReference type="ChEBI" id="CHEBI:456216"/>
        <dbReference type="EC" id="3.6.1.41"/>
    </reaction>
</comment>
<dbReference type="InterPro" id="IPR051094">
    <property type="entry name" value="Diverse_Catalytic_Enzymes"/>
</dbReference>
<evidence type="ECO:0000256" key="4">
    <source>
        <dbReference type="ARBA" id="ARBA00022801"/>
    </source>
</evidence>
<dbReference type="EMBL" id="CP101637">
    <property type="protein sequence ID" value="WMT81876.1"/>
    <property type="molecule type" value="Genomic_DNA"/>
</dbReference>
<gene>
    <name evidence="8" type="ORF">TEMA_22240</name>
</gene>
<dbReference type="NCBIfam" id="TIGR00488">
    <property type="entry name" value="bis(5'-nucleosyl)-tetraphosphatase (symmetrical) YqeK"/>
    <property type="match status" value="1"/>
</dbReference>
<protein>
    <recommendedName>
        <fullName evidence="1">bis(5'-nucleosyl)-tetraphosphatase (symmetrical)</fullName>
        <ecNumber evidence="1">3.6.1.41</ecNumber>
    </recommendedName>
</protein>
<evidence type="ECO:0000256" key="2">
    <source>
        <dbReference type="ARBA" id="ARBA00022723"/>
    </source>
</evidence>
<keyword evidence="2" id="KW-0479">Metal-binding</keyword>
<keyword evidence="9" id="KW-1185">Reference proteome</keyword>
<keyword evidence="3" id="KW-0547">Nucleotide-binding</keyword>
<organism evidence="8 9">
    <name type="scientific">Terrisporobacter mayombei</name>
    <dbReference type="NCBI Taxonomy" id="1541"/>
    <lineage>
        <taxon>Bacteria</taxon>
        <taxon>Bacillati</taxon>
        <taxon>Bacillota</taxon>
        <taxon>Clostridia</taxon>
        <taxon>Peptostreptococcales</taxon>
        <taxon>Peptostreptococcaceae</taxon>
        <taxon>Terrisporobacter</taxon>
    </lineage>
</organism>
<keyword evidence="5" id="KW-0408">Iron</keyword>
<accession>A0ABY9Q1N9</accession>
<dbReference type="RefSeq" id="WP_228103990.1">
    <property type="nucleotide sequence ID" value="NZ_CP101637.1"/>
</dbReference>
<evidence type="ECO:0000256" key="3">
    <source>
        <dbReference type="ARBA" id="ARBA00022741"/>
    </source>
</evidence>
<evidence type="ECO:0000259" key="7">
    <source>
        <dbReference type="PROSITE" id="PS51831"/>
    </source>
</evidence>
<dbReference type="PROSITE" id="PS51831">
    <property type="entry name" value="HD"/>
    <property type="match status" value="1"/>
</dbReference>
<dbReference type="EC" id="3.6.1.41" evidence="1"/>
<dbReference type="SMART" id="SM00471">
    <property type="entry name" value="HDc"/>
    <property type="match status" value="1"/>
</dbReference>
<dbReference type="Pfam" id="PF01966">
    <property type="entry name" value="HD"/>
    <property type="match status" value="1"/>
</dbReference>
<evidence type="ECO:0000256" key="6">
    <source>
        <dbReference type="ARBA" id="ARBA00049417"/>
    </source>
</evidence>
<feature type="domain" description="HD" evidence="7">
    <location>
        <begin position="18"/>
        <end position="133"/>
    </location>
</feature>
<name>A0ABY9Q1N9_9FIRM</name>
<keyword evidence="4" id="KW-0378">Hydrolase</keyword>
<dbReference type="Proteomes" id="UP001235030">
    <property type="component" value="Chromosome"/>
</dbReference>
<dbReference type="SUPFAM" id="SSF109604">
    <property type="entry name" value="HD-domain/PDEase-like"/>
    <property type="match status" value="1"/>
</dbReference>
<dbReference type="InterPro" id="IPR005249">
    <property type="entry name" value="YqeK"/>
</dbReference>
<evidence type="ECO:0000313" key="8">
    <source>
        <dbReference type="EMBL" id="WMT81876.1"/>
    </source>
</evidence>
<dbReference type="InterPro" id="IPR006674">
    <property type="entry name" value="HD_domain"/>
</dbReference>
<evidence type="ECO:0000256" key="5">
    <source>
        <dbReference type="ARBA" id="ARBA00023004"/>
    </source>
</evidence>
<dbReference type="InterPro" id="IPR003607">
    <property type="entry name" value="HD/PDEase_dom"/>
</dbReference>
<evidence type="ECO:0000256" key="1">
    <source>
        <dbReference type="ARBA" id="ARBA00012506"/>
    </source>
</evidence>
<dbReference type="InterPro" id="IPR006675">
    <property type="entry name" value="HDIG_dom"/>
</dbReference>
<reference evidence="8 9" key="1">
    <citation type="submission" date="2022-07" db="EMBL/GenBank/DDBJ databases">
        <title>Genome sequence of Terrisporobacter mayombei DSM6539.</title>
        <authorList>
            <person name="Boeer T."/>
            <person name="Bengelsdorf F.R."/>
            <person name="Daniel R."/>
            <person name="Poehlein A."/>
        </authorList>
    </citation>
    <scope>NUCLEOTIDE SEQUENCE [LARGE SCALE GENOMIC DNA]</scope>
    <source>
        <strain evidence="8 9">DSM 6539</strain>
    </source>
</reference>
<dbReference type="PANTHER" id="PTHR35795:SF1">
    <property type="entry name" value="BIS(5'-NUCLEOSYL)-TETRAPHOSPHATASE, SYMMETRICAL"/>
    <property type="match status" value="1"/>
</dbReference>
<dbReference type="Gene3D" id="1.10.3210.10">
    <property type="entry name" value="Hypothetical protein af1432"/>
    <property type="match status" value="1"/>
</dbReference>
<dbReference type="PANTHER" id="PTHR35795">
    <property type="entry name" value="SLR1885 PROTEIN"/>
    <property type="match status" value="1"/>
</dbReference>
<evidence type="ECO:0000313" key="9">
    <source>
        <dbReference type="Proteomes" id="UP001235030"/>
    </source>
</evidence>
<proteinExistence type="predicted"/>
<dbReference type="CDD" id="cd00077">
    <property type="entry name" value="HDc"/>
    <property type="match status" value="1"/>
</dbReference>
<sequence length="194" mass="22384">MDLKEIQKTLKEMLPEIRLKHSLNVSKCAVKLSEIYKCDKEQAEIAGLVHDCAKYFTDEQIEDCIEKFNIELDPLEVNNIALSHSVIGSYVAQYVFNINDDEIINAIKYHTTGKENMSLLEKIIYMSDLIEEGRNFPRVEELRELTYSGKLDEALILSFNNTIKFVIDNNQLIHPRTVKARNYILGKLTLRSSN</sequence>